<keyword evidence="7" id="KW-1185">Reference proteome</keyword>
<accession>A0A251T9L3</accession>
<dbReference type="Gene3D" id="1.10.8.60">
    <property type="match status" value="1"/>
</dbReference>
<dbReference type="SMART" id="SM00382">
    <property type="entry name" value="AAA"/>
    <property type="match status" value="1"/>
</dbReference>
<evidence type="ECO:0000256" key="4">
    <source>
        <dbReference type="RuleBase" id="RU003651"/>
    </source>
</evidence>
<dbReference type="InParanoid" id="A0A251T9L3"/>
<comment type="similarity">
    <text evidence="4">Belongs to the AAA ATPase family.</text>
</comment>
<feature type="domain" description="AAA+ ATPase" evidence="5">
    <location>
        <begin position="9"/>
        <end position="145"/>
    </location>
</feature>
<dbReference type="InterPro" id="IPR003593">
    <property type="entry name" value="AAA+_ATPase"/>
</dbReference>
<dbReference type="PANTHER" id="PTHR48470">
    <property type="entry name" value="CELL DIVISION CONTROL PROTEIN 48 C ISOFORM 1"/>
    <property type="match status" value="1"/>
</dbReference>
<evidence type="ECO:0000313" key="6">
    <source>
        <dbReference type="EMBL" id="OTG06641.1"/>
    </source>
</evidence>
<name>A0A251T9L3_HELAN</name>
<dbReference type="InterPro" id="IPR055278">
    <property type="entry name" value="CDC48c"/>
</dbReference>
<proteinExistence type="inferred from homology"/>
<dbReference type="InterPro" id="IPR027417">
    <property type="entry name" value="P-loop_NTPase"/>
</dbReference>
<reference evidence="7" key="1">
    <citation type="journal article" date="2017" name="Nature">
        <title>The sunflower genome provides insights into oil metabolism, flowering and Asterid evolution.</title>
        <authorList>
            <person name="Badouin H."/>
            <person name="Gouzy J."/>
            <person name="Grassa C.J."/>
            <person name="Murat F."/>
            <person name="Staton S.E."/>
            <person name="Cottret L."/>
            <person name="Lelandais-Briere C."/>
            <person name="Owens G.L."/>
            <person name="Carrere S."/>
            <person name="Mayjonade B."/>
            <person name="Legrand L."/>
            <person name="Gill N."/>
            <person name="Kane N.C."/>
            <person name="Bowers J.E."/>
            <person name="Hubner S."/>
            <person name="Bellec A."/>
            <person name="Berard A."/>
            <person name="Berges H."/>
            <person name="Blanchet N."/>
            <person name="Boniface M.C."/>
            <person name="Brunel D."/>
            <person name="Catrice O."/>
            <person name="Chaidir N."/>
            <person name="Claudel C."/>
            <person name="Donnadieu C."/>
            <person name="Faraut T."/>
            <person name="Fievet G."/>
            <person name="Helmstetter N."/>
            <person name="King M."/>
            <person name="Knapp S.J."/>
            <person name="Lai Z."/>
            <person name="Le Paslier M.C."/>
            <person name="Lippi Y."/>
            <person name="Lorenzon L."/>
            <person name="Mandel J.R."/>
            <person name="Marage G."/>
            <person name="Marchand G."/>
            <person name="Marquand E."/>
            <person name="Bret-Mestries E."/>
            <person name="Morien E."/>
            <person name="Nambeesan S."/>
            <person name="Nguyen T."/>
            <person name="Pegot-Espagnet P."/>
            <person name="Pouilly N."/>
            <person name="Raftis F."/>
            <person name="Sallet E."/>
            <person name="Schiex T."/>
            <person name="Thomas J."/>
            <person name="Vandecasteele C."/>
            <person name="Vares D."/>
            <person name="Vear F."/>
            <person name="Vautrin S."/>
            <person name="Crespi M."/>
            <person name="Mangin B."/>
            <person name="Burke J.M."/>
            <person name="Salse J."/>
            <person name="Munos S."/>
            <person name="Vincourt P."/>
            <person name="Rieseberg L.H."/>
            <person name="Langlade N.B."/>
        </authorList>
    </citation>
    <scope>NUCLEOTIDE SEQUENCE [LARGE SCALE GENOMIC DNA]</scope>
    <source>
        <strain evidence="7">cv. SF193</strain>
    </source>
</reference>
<dbReference type="SUPFAM" id="SSF52540">
    <property type="entry name" value="P-loop containing nucleoside triphosphate hydrolases"/>
    <property type="match status" value="1"/>
</dbReference>
<evidence type="ECO:0000259" key="5">
    <source>
        <dbReference type="SMART" id="SM00382"/>
    </source>
</evidence>
<dbReference type="EMBL" id="CM007900">
    <property type="protein sequence ID" value="OTG06641.1"/>
    <property type="molecule type" value="Genomic_DNA"/>
</dbReference>
<evidence type="ECO:0000256" key="2">
    <source>
        <dbReference type="ARBA" id="ARBA00022840"/>
    </source>
</evidence>
<evidence type="ECO:0000256" key="1">
    <source>
        <dbReference type="ARBA" id="ARBA00022741"/>
    </source>
</evidence>
<organism evidence="6 7">
    <name type="scientific">Helianthus annuus</name>
    <name type="common">Common sunflower</name>
    <dbReference type="NCBI Taxonomy" id="4232"/>
    <lineage>
        <taxon>Eukaryota</taxon>
        <taxon>Viridiplantae</taxon>
        <taxon>Streptophyta</taxon>
        <taxon>Embryophyta</taxon>
        <taxon>Tracheophyta</taxon>
        <taxon>Spermatophyta</taxon>
        <taxon>Magnoliopsida</taxon>
        <taxon>eudicotyledons</taxon>
        <taxon>Gunneridae</taxon>
        <taxon>Pentapetalae</taxon>
        <taxon>asterids</taxon>
        <taxon>campanulids</taxon>
        <taxon>Asterales</taxon>
        <taxon>Asteraceae</taxon>
        <taxon>Asteroideae</taxon>
        <taxon>Heliantheae alliance</taxon>
        <taxon>Heliantheae</taxon>
        <taxon>Helianthus</taxon>
    </lineage>
</organism>
<dbReference type="GO" id="GO:0005634">
    <property type="term" value="C:nucleus"/>
    <property type="evidence" value="ECO:0000318"/>
    <property type="project" value="GO_Central"/>
</dbReference>
<protein>
    <submittedName>
        <fullName evidence="6">Putative ATPase, AAA-type, core, P-loop containing nucleoside triphosphate hydrolase</fullName>
    </submittedName>
</protein>
<dbReference type="GO" id="GO:0016887">
    <property type="term" value="F:ATP hydrolysis activity"/>
    <property type="evidence" value="ECO:0000318"/>
    <property type="project" value="GO_Central"/>
</dbReference>
<dbReference type="Proteomes" id="UP000215914">
    <property type="component" value="Chromosome 11"/>
</dbReference>
<keyword evidence="6" id="KW-0378">Hydrolase</keyword>
<keyword evidence="3" id="KW-0175">Coiled coil</keyword>
<dbReference type="Pfam" id="PF00004">
    <property type="entry name" value="AAA"/>
    <property type="match status" value="1"/>
</dbReference>
<dbReference type="OMA" id="TYMELST"/>
<dbReference type="AlphaFoldDB" id="A0A251T9L3"/>
<keyword evidence="1 4" id="KW-0547">Nucleotide-binding</keyword>
<dbReference type="Gene3D" id="3.40.50.300">
    <property type="entry name" value="P-loop containing nucleotide triphosphate hydrolases"/>
    <property type="match status" value="1"/>
</dbReference>
<gene>
    <name evidence="6" type="ORF">HannXRQ_Chr11g0321531</name>
</gene>
<evidence type="ECO:0000313" key="7">
    <source>
        <dbReference type="Proteomes" id="UP000215914"/>
    </source>
</evidence>
<dbReference type="InterPro" id="IPR003960">
    <property type="entry name" value="ATPase_AAA_CS"/>
</dbReference>
<dbReference type="GO" id="GO:1990275">
    <property type="term" value="F:preribosome binding"/>
    <property type="evidence" value="ECO:0000318"/>
    <property type="project" value="GO_Central"/>
</dbReference>
<dbReference type="InterPro" id="IPR003959">
    <property type="entry name" value="ATPase_AAA_core"/>
</dbReference>
<dbReference type="PROSITE" id="PS00674">
    <property type="entry name" value="AAA"/>
    <property type="match status" value="1"/>
</dbReference>
<evidence type="ECO:0000256" key="3">
    <source>
        <dbReference type="ARBA" id="ARBA00023054"/>
    </source>
</evidence>
<dbReference type="STRING" id="4232.A0A251T9L3"/>
<keyword evidence="2 4" id="KW-0067">ATP-binding</keyword>
<sequence>MHILLNSISIKGFLLYGPPGCGKTLIAQAVANEAGVNFIHIKGPELLNKYDGESELALRTIFSRARTCSPCILFFDEIDAITTKRGKEGGLVVDRLLTQLLTELDGNDQREGVYVIAATNRPKVMDKAILRPGRLGTHMYVPLPNQEQREMILKALSRNKPLDVDVDLGAIARSEACANLNGSDLKRMMDIATTAAVIEGLTEAFTKSKAAIHEGASSSSSESYLDEMPSTIKAAHFALALEEISPSISDKV</sequence>
<dbReference type="GO" id="GO:0042254">
    <property type="term" value="P:ribosome biogenesis"/>
    <property type="evidence" value="ECO:0000318"/>
    <property type="project" value="GO_Central"/>
</dbReference>
<dbReference type="FunFam" id="3.40.50.300:FF:001025">
    <property type="entry name" value="ATPase family, AAA domain-containing 2B"/>
    <property type="match status" value="1"/>
</dbReference>
<dbReference type="PANTHER" id="PTHR48470:SF1">
    <property type="entry name" value="CELL DIVISION CONTROL PROTEIN 48 C ISOFORM 1"/>
    <property type="match status" value="1"/>
</dbReference>
<dbReference type="GO" id="GO:0005524">
    <property type="term" value="F:ATP binding"/>
    <property type="evidence" value="ECO:0007669"/>
    <property type="project" value="UniProtKB-KW"/>
</dbReference>